<dbReference type="OMA" id="QWEEWIV"/>
<dbReference type="EMBL" id="AWWV01012601">
    <property type="protein sequence ID" value="OMO65742.1"/>
    <property type="molecule type" value="Genomic_DNA"/>
</dbReference>
<reference evidence="1 2" key="1">
    <citation type="submission" date="2013-09" db="EMBL/GenBank/DDBJ databases">
        <title>Corchorus capsularis genome sequencing.</title>
        <authorList>
            <person name="Alam M."/>
            <person name="Haque M.S."/>
            <person name="Islam M.S."/>
            <person name="Emdad E.M."/>
            <person name="Islam M.M."/>
            <person name="Ahmed B."/>
            <person name="Halim A."/>
            <person name="Hossen Q.M.M."/>
            <person name="Hossain M.Z."/>
            <person name="Ahmed R."/>
            <person name="Khan M.M."/>
            <person name="Islam R."/>
            <person name="Rashid M.M."/>
            <person name="Khan S.A."/>
            <person name="Rahman M.S."/>
            <person name="Alam M."/>
        </authorList>
    </citation>
    <scope>NUCLEOTIDE SEQUENCE [LARGE SCALE GENOMIC DNA]</scope>
    <source>
        <strain evidence="2">cv. CVL-1</strain>
        <tissue evidence="1">Whole seedling</tissue>
    </source>
</reference>
<dbReference type="PANTHER" id="PTHR15140:SF37">
    <property type="entry name" value="UBIQUITIN-LIKE DOMAIN-CONTAINING PROTEIN"/>
    <property type="match status" value="1"/>
</dbReference>
<sequence>MAYVSLKGTKLHEDPMATLEKLPNLRVLILRSAFTGNKMVCSAQGFPKLDSLIIEWLEELEEWKVEEGAMLPLRHLEISYCQNLEMLPEGLRFIATLQELKIKGNSQKLK</sequence>
<dbReference type="Gramene" id="OMO65742">
    <property type="protein sequence ID" value="OMO65742"/>
    <property type="gene ID" value="CCACVL1_21422"/>
</dbReference>
<comment type="caution">
    <text evidence="1">The sequence shown here is derived from an EMBL/GenBank/DDBJ whole genome shotgun (WGS) entry which is preliminary data.</text>
</comment>
<dbReference type="STRING" id="210143.A0A1R3H5Y0"/>
<dbReference type="Proteomes" id="UP000188268">
    <property type="component" value="Unassembled WGS sequence"/>
</dbReference>
<dbReference type="OrthoDB" id="950318at2759"/>
<evidence type="ECO:0000313" key="2">
    <source>
        <dbReference type="Proteomes" id="UP000188268"/>
    </source>
</evidence>
<dbReference type="SUPFAM" id="SSF52047">
    <property type="entry name" value="RNI-like"/>
    <property type="match status" value="1"/>
</dbReference>
<dbReference type="InterPro" id="IPR032675">
    <property type="entry name" value="LRR_dom_sf"/>
</dbReference>
<keyword evidence="2" id="KW-1185">Reference proteome</keyword>
<dbReference type="PANTHER" id="PTHR15140">
    <property type="entry name" value="TUBULIN-SPECIFIC CHAPERONE E"/>
    <property type="match status" value="1"/>
</dbReference>
<dbReference type="Gene3D" id="3.80.10.10">
    <property type="entry name" value="Ribonuclease Inhibitor"/>
    <property type="match status" value="1"/>
</dbReference>
<protein>
    <submittedName>
        <fullName evidence="1">Putative Disease resistance protein RPP13</fullName>
    </submittedName>
</protein>
<organism evidence="1 2">
    <name type="scientific">Corchorus capsularis</name>
    <name type="common">Jute</name>
    <dbReference type="NCBI Taxonomy" id="210143"/>
    <lineage>
        <taxon>Eukaryota</taxon>
        <taxon>Viridiplantae</taxon>
        <taxon>Streptophyta</taxon>
        <taxon>Embryophyta</taxon>
        <taxon>Tracheophyta</taxon>
        <taxon>Spermatophyta</taxon>
        <taxon>Magnoliopsida</taxon>
        <taxon>eudicotyledons</taxon>
        <taxon>Gunneridae</taxon>
        <taxon>Pentapetalae</taxon>
        <taxon>rosids</taxon>
        <taxon>malvids</taxon>
        <taxon>Malvales</taxon>
        <taxon>Malvaceae</taxon>
        <taxon>Grewioideae</taxon>
        <taxon>Apeibeae</taxon>
        <taxon>Corchorus</taxon>
    </lineage>
</organism>
<accession>A0A1R3H5Y0</accession>
<proteinExistence type="predicted"/>
<evidence type="ECO:0000313" key="1">
    <source>
        <dbReference type="EMBL" id="OMO65742.1"/>
    </source>
</evidence>
<dbReference type="AlphaFoldDB" id="A0A1R3H5Y0"/>
<name>A0A1R3H5Y0_COCAP</name>
<gene>
    <name evidence="1" type="ORF">CCACVL1_21422</name>
</gene>